<organism evidence="7 8">
    <name type="scientific">Hermetia illucens</name>
    <name type="common">Black soldier fly</name>
    <dbReference type="NCBI Taxonomy" id="343691"/>
    <lineage>
        <taxon>Eukaryota</taxon>
        <taxon>Metazoa</taxon>
        <taxon>Ecdysozoa</taxon>
        <taxon>Arthropoda</taxon>
        <taxon>Hexapoda</taxon>
        <taxon>Insecta</taxon>
        <taxon>Pterygota</taxon>
        <taxon>Neoptera</taxon>
        <taxon>Endopterygota</taxon>
        <taxon>Diptera</taxon>
        <taxon>Brachycera</taxon>
        <taxon>Stratiomyomorpha</taxon>
        <taxon>Stratiomyidae</taxon>
        <taxon>Hermetiinae</taxon>
        <taxon>Hermetia</taxon>
    </lineage>
</organism>
<dbReference type="InterPro" id="IPR052035">
    <property type="entry name" value="ZnF_BED_domain_contain"/>
</dbReference>
<dbReference type="FunCoup" id="A0A7R8V852">
    <property type="interactions" value="23"/>
</dbReference>
<dbReference type="InParanoid" id="A0A7R8V852"/>
<evidence type="ECO:0000256" key="2">
    <source>
        <dbReference type="ARBA" id="ARBA00022723"/>
    </source>
</evidence>
<keyword evidence="2" id="KW-0479">Metal-binding</keyword>
<evidence type="ECO:0000256" key="1">
    <source>
        <dbReference type="ARBA" id="ARBA00004123"/>
    </source>
</evidence>
<dbReference type="Gene3D" id="3.10.10.10">
    <property type="entry name" value="HIV Type 1 Reverse Transcriptase, subunit A, domain 1"/>
    <property type="match status" value="1"/>
</dbReference>
<dbReference type="SUPFAM" id="SSF140996">
    <property type="entry name" value="Hermes dimerisation domain"/>
    <property type="match status" value="1"/>
</dbReference>
<dbReference type="Pfam" id="PF05699">
    <property type="entry name" value="Dimer_Tnp_hAT"/>
    <property type="match status" value="1"/>
</dbReference>
<dbReference type="OrthoDB" id="10043784at2759"/>
<dbReference type="AlphaFoldDB" id="A0A7R8V852"/>
<proteinExistence type="predicted"/>
<dbReference type="InterPro" id="IPR008906">
    <property type="entry name" value="HATC_C_dom"/>
</dbReference>
<dbReference type="GO" id="GO:0046983">
    <property type="term" value="F:protein dimerization activity"/>
    <property type="evidence" value="ECO:0007669"/>
    <property type="project" value="InterPro"/>
</dbReference>
<evidence type="ECO:0000313" key="7">
    <source>
        <dbReference type="EMBL" id="CAD7093900.1"/>
    </source>
</evidence>
<feature type="domain" description="HAT C-terminal dimerisation" evidence="6">
    <location>
        <begin position="646"/>
        <end position="723"/>
    </location>
</feature>
<dbReference type="PANTHER" id="PTHR46481:SF10">
    <property type="entry name" value="ZINC FINGER BED DOMAIN-CONTAINING PROTEIN 39"/>
    <property type="match status" value="1"/>
</dbReference>
<dbReference type="GO" id="GO:0042575">
    <property type="term" value="C:DNA polymerase complex"/>
    <property type="evidence" value="ECO:0007669"/>
    <property type="project" value="UniProtKB-ARBA"/>
</dbReference>
<evidence type="ECO:0000256" key="4">
    <source>
        <dbReference type="ARBA" id="ARBA00022833"/>
    </source>
</evidence>
<dbReference type="SUPFAM" id="SSF56672">
    <property type="entry name" value="DNA/RNA polymerases"/>
    <property type="match status" value="1"/>
</dbReference>
<name>A0A7R8V852_HERIL</name>
<evidence type="ECO:0000256" key="5">
    <source>
        <dbReference type="ARBA" id="ARBA00023242"/>
    </source>
</evidence>
<dbReference type="Proteomes" id="UP000594454">
    <property type="component" value="Chromosome 7"/>
</dbReference>
<protein>
    <recommendedName>
        <fullName evidence="6">HAT C-terminal dimerisation domain-containing protein</fullName>
    </recommendedName>
</protein>
<comment type="subcellular location">
    <subcellularLocation>
        <location evidence="1">Nucleus</location>
    </subcellularLocation>
</comment>
<dbReference type="InterPro" id="IPR043502">
    <property type="entry name" value="DNA/RNA_pol_sf"/>
</dbReference>
<keyword evidence="3" id="KW-0863">Zinc-finger</keyword>
<keyword evidence="8" id="KW-1185">Reference proteome</keyword>
<dbReference type="InterPro" id="IPR012337">
    <property type="entry name" value="RNaseH-like_sf"/>
</dbReference>
<dbReference type="GO" id="GO:0005634">
    <property type="term" value="C:nucleus"/>
    <property type="evidence" value="ECO:0007669"/>
    <property type="project" value="UniProtKB-SubCell"/>
</dbReference>
<accession>A0A7R8V852</accession>
<dbReference type="PANTHER" id="PTHR46481">
    <property type="entry name" value="ZINC FINGER BED DOMAIN-CONTAINING PROTEIN 4"/>
    <property type="match status" value="1"/>
</dbReference>
<dbReference type="GO" id="GO:0071897">
    <property type="term" value="P:DNA biosynthetic process"/>
    <property type="evidence" value="ECO:0007669"/>
    <property type="project" value="UniProtKB-ARBA"/>
</dbReference>
<evidence type="ECO:0000256" key="3">
    <source>
        <dbReference type="ARBA" id="ARBA00022771"/>
    </source>
</evidence>
<dbReference type="SUPFAM" id="SSF53098">
    <property type="entry name" value="Ribonuclease H-like"/>
    <property type="match status" value="1"/>
</dbReference>
<dbReference type="GO" id="GO:0008270">
    <property type="term" value="F:zinc ion binding"/>
    <property type="evidence" value="ECO:0007669"/>
    <property type="project" value="UniProtKB-KW"/>
</dbReference>
<dbReference type="EMBL" id="LR899015">
    <property type="protein sequence ID" value="CAD7093900.1"/>
    <property type="molecule type" value="Genomic_DNA"/>
</dbReference>
<reference evidence="7 8" key="1">
    <citation type="submission" date="2020-11" db="EMBL/GenBank/DDBJ databases">
        <authorList>
            <person name="Wallbank WR R."/>
            <person name="Pardo Diaz C."/>
            <person name="Kozak K."/>
            <person name="Martin S."/>
            <person name="Jiggins C."/>
            <person name="Moest M."/>
            <person name="Warren A I."/>
            <person name="Generalovic N T."/>
            <person name="Byers J.R.P. K."/>
            <person name="Montejo-Kovacevich G."/>
            <person name="Yen C E."/>
        </authorList>
    </citation>
    <scope>NUCLEOTIDE SEQUENCE [LARGE SCALE GENOMIC DNA]</scope>
</reference>
<evidence type="ECO:0000313" key="8">
    <source>
        <dbReference type="Proteomes" id="UP000594454"/>
    </source>
</evidence>
<keyword evidence="4" id="KW-0862">Zinc</keyword>
<gene>
    <name evidence="7" type="ORF">HERILL_LOCUS16155</name>
</gene>
<evidence type="ECO:0000259" key="6">
    <source>
        <dbReference type="Pfam" id="PF05699"/>
    </source>
</evidence>
<sequence>MEAKRLRVIIDSNTTISPLSESLISAKIDGNPQGHRFYLVEPTKTPAVKNLMLARILIKPRDDNVIPIRVLNTSERPVAIKQGDVIGLCEPVATITRLESSEIKAEVPLRRVSTEVLEPTRLSAEEYQKAANLVDEFSDVFAESSDDRGRTKLVTHRINTGDSKPIRQAPRRLPLAKQPEVDKMMADMEKQGIIEPSNSPWSSFREGGNKNSKITDGILFMICRDSEPISVVENEGFQYLMKLVAPLYKIPLRRTFDELLDKKYEFVSNMLKEKLSGIQYICLTTDVWTETHQTRSFLGVTAHYVSNDTDDLKLQGVTLGVYELEERHTGENLAQTLKEICTKWNIKDDVVIAVVTDGGSNMIKAVELAFDKKRHTYCFAHLLNLLAQKSIESLPQLKSLLEQVKTIVSWFRSSVIGSDELRKRTVNSTERTLIQSVSTKWNSTYYMVERFLALREIVSSIINFNTTAPPMITAKDVEFLQDFVLLFKPIEVATKEACGEKFVTSSMIIPIVRLLRKKISEASITTDLAKSLKNNIFAEWNKRFLNIEHNQLFATATILDPRFKNLHFDDKAALGSVIRKLSNELRKDLIESESDSDAPSHSSGSKENEYSLWDDHHKMVQEAWKSRKKSRIVEELDTPNSIPPEFSVYLKQPVVRLKDSPFEVWTEIVHKDSSLLKMVKKYLCVMATSVPCERVFSASGNIANCKRSCLLGEKLHKLLFLKSVDKTFWGHN</sequence>
<keyword evidence="5" id="KW-0539">Nucleus</keyword>